<name>A0ABW5EA50_9GAMM</name>
<dbReference type="RefSeq" id="WP_377535656.1">
    <property type="nucleotide sequence ID" value="NZ_JBHSIG010000001.1"/>
</dbReference>
<reference evidence="2" key="1">
    <citation type="journal article" date="2019" name="Int. J. Syst. Evol. Microbiol.">
        <title>The Global Catalogue of Microorganisms (GCM) 10K type strain sequencing project: providing services to taxonomists for standard genome sequencing and annotation.</title>
        <authorList>
            <consortium name="The Broad Institute Genomics Platform"/>
            <consortium name="The Broad Institute Genome Sequencing Center for Infectious Disease"/>
            <person name="Wu L."/>
            <person name="Ma J."/>
        </authorList>
    </citation>
    <scope>NUCLEOTIDE SEQUENCE [LARGE SCALE GENOMIC DNA]</scope>
    <source>
        <strain evidence="2">KCTC 12848</strain>
    </source>
</reference>
<accession>A0ABW5EA50</accession>
<comment type="caution">
    <text evidence="1">The sequence shown here is derived from an EMBL/GenBank/DDBJ whole genome shotgun (WGS) entry which is preliminary data.</text>
</comment>
<evidence type="ECO:0000313" key="1">
    <source>
        <dbReference type="EMBL" id="MFD2309138.1"/>
    </source>
</evidence>
<organism evidence="1 2">
    <name type="scientific">Microbulbifer halophilus</name>
    <dbReference type="NCBI Taxonomy" id="453963"/>
    <lineage>
        <taxon>Bacteria</taxon>
        <taxon>Pseudomonadati</taxon>
        <taxon>Pseudomonadota</taxon>
        <taxon>Gammaproteobacteria</taxon>
        <taxon>Cellvibrionales</taxon>
        <taxon>Microbulbiferaceae</taxon>
        <taxon>Microbulbifer</taxon>
    </lineage>
</organism>
<evidence type="ECO:0000313" key="2">
    <source>
        <dbReference type="Proteomes" id="UP001597425"/>
    </source>
</evidence>
<gene>
    <name evidence="1" type="ORF">ACFSKX_01805</name>
</gene>
<sequence length="208" mass="23525">MIDTYKKIAVAGLVLLVGGCASMSEEECLVADWHALGYEDGAAGQPVAQLGERRQACAEYGVRPDTGAYRAGRSEGLRLYCTDQRGFRLGRSGRTYNGVCPADLEPPFLHAYEAGREIYRARAAVNEVSRAIRNRAREREHLLDDITDMSARLVSDEATRDERVELLADIARLKDRHSELGMEIEDLEYELSMREVEYREVRRHSPYQ</sequence>
<protein>
    <submittedName>
        <fullName evidence="1">DUF2799 domain-containing protein</fullName>
    </submittedName>
</protein>
<dbReference type="Pfam" id="PF10973">
    <property type="entry name" value="DUF2799"/>
    <property type="match status" value="1"/>
</dbReference>
<dbReference type="PROSITE" id="PS51257">
    <property type="entry name" value="PROKAR_LIPOPROTEIN"/>
    <property type="match status" value="1"/>
</dbReference>
<dbReference type="InterPro" id="IPR021242">
    <property type="entry name" value="DUF2799"/>
</dbReference>
<keyword evidence="2" id="KW-1185">Reference proteome</keyword>
<dbReference type="Proteomes" id="UP001597425">
    <property type="component" value="Unassembled WGS sequence"/>
</dbReference>
<proteinExistence type="predicted"/>
<dbReference type="EMBL" id="JBHUJD010000002">
    <property type="protein sequence ID" value="MFD2309138.1"/>
    <property type="molecule type" value="Genomic_DNA"/>
</dbReference>